<keyword evidence="2" id="KW-1185">Reference proteome</keyword>
<evidence type="ECO:0008006" key="3">
    <source>
        <dbReference type="Google" id="ProtNLM"/>
    </source>
</evidence>
<reference evidence="1" key="2">
    <citation type="submission" date="2023-05" db="EMBL/GenBank/DDBJ databases">
        <authorList>
            <consortium name="Lawrence Berkeley National Laboratory"/>
            <person name="Steindorff A."/>
            <person name="Hensen N."/>
            <person name="Bonometti L."/>
            <person name="Westerberg I."/>
            <person name="Brannstrom I.O."/>
            <person name="Guillou S."/>
            <person name="Cros-Aarteil S."/>
            <person name="Calhoun S."/>
            <person name="Haridas S."/>
            <person name="Kuo A."/>
            <person name="Mondo S."/>
            <person name="Pangilinan J."/>
            <person name="Riley R."/>
            <person name="Labutti K."/>
            <person name="Andreopoulos B."/>
            <person name="Lipzen A."/>
            <person name="Chen C."/>
            <person name="Yanf M."/>
            <person name="Daum C."/>
            <person name="Ng V."/>
            <person name="Clum A."/>
            <person name="Ohm R."/>
            <person name="Martin F."/>
            <person name="Silar P."/>
            <person name="Natvig D."/>
            <person name="Lalanne C."/>
            <person name="Gautier V."/>
            <person name="Ament-Velasquez S.L."/>
            <person name="Kruys A."/>
            <person name="Hutchinson M.I."/>
            <person name="Powell A.J."/>
            <person name="Barry K."/>
            <person name="Miller A.N."/>
            <person name="Grigoriev I.V."/>
            <person name="Debuchy R."/>
            <person name="Gladieux P."/>
            <person name="Thoren M.H."/>
            <person name="Johannesson H."/>
        </authorList>
    </citation>
    <scope>NUCLEOTIDE SEQUENCE</scope>
    <source>
        <strain evidence="1">PSN293</strain>
    </source>
</reference>
<comment type="caution">
    <text evidence="1">The sequence shown here is derived from an EMBL/GenBank/DDBJ whole genome shotgun (WGS) entry which is preliminary data.</text>
</comment>
<organism evidence="1 2">
    <name type="scientific">Rhypophila decipiens</name>
    <dbReference type="NCBI Taxonomy" id="261697"/>
    <lineage>
        <taxon>Eukaryota</taxon>
        <taxon>Fungi</taxon>
        <taxon>Dikarya</taxon>
        <taxon>Ascomycota</taxon>
        <taxon>Pezizomycotina</taxon>
        <taxon>Sordariomycetes</taxon>
        <taxon>Sordariomycetidae</taxon>
        <taxon>Sordariales</taxon>
        <taxon>Naviculisporaceae</taxon>
        <taxon>Rhypophila</taxon>
    </lineage>
</organism>
<dbReference type="Proteomes" id="UP001301769">
    <property type="component" value="Unassembled WGS sequence"/>
</dbReference>
<dbReference type="AlphaFoldDB" id="A0AAN7B190"/>
<dbReference type="InterPro" id="IPR029056">
    <property type="entry name" value="Ribokinase-like"/>
</dbReference>
<protein>
    <recommendedName>
        <fullName evidence="3">Carbohydrate kinase PfkB domain-containing protein</fullName>
    </recommendedName>
</protein>
<dbReference type="PANTHER" id="PTHR47098">
    <property type="entry name" value="PROTEIN MAK32"/>
    <property type="match status" value="1"/>
</dbReference>
<reference evidence="1" key="1">
    <citation type="journal article" date="2023" name="Mol. Phylogenet. Evol.">
        <title>Genome-scale phylogeny and comparative genomics of the fungal order Sordariales.</title>
        <authorList>
            <person name="Hensen N."/>
            <person name="Bonometti L."/>
            <person name="Westerberg I."/>
            <person name="Brannstrom I.O."/>
            <person name="Guillou S."/>
            <person name="Cros-Aarteil S."/>
            <person name="Calhoun S."/>
            <person name="Haridas S."/>
            <person name="Kuo A."/>
            <person name="Mondo S."/>
            <person name="Pangilinan J."/>
            <person name="Riley R."/>
            <person name="LaButti K."/>
            <person name="Andreopoulos B."/>
            <person name="Lipzen A."/>
            <person name="Chen C."/>
            <person name="Yan M."/>
            <person name="Daum C."/>
            <person name="Ng V."/>
            <person name="Clum A."/>
            <person name="Steindorff A."/>
            <person name="Ohm R.A."/>
            <person name="Martin F."/>
            <person name="Silar P."/>
            <person name="Natvig D.O."/>
            <person name="Lalanne C."/>
            <person name="Gautier V."/>
            <person name="Ament-Velasquez S.L."/>
            <person name="Kruys A."/>
            <person name="Hutchinson M.I."/>
            <person name="Powell A.J."/>
            <person name="Barry K."/>
            <person name="Miller A.N."/>
            <person name="Grigoriev I.V."/>
            <person name="Debuchy R."/>
            <person name="Gladieux P."/>
            <person name="Hiltunen Thoren M."/>
            <person name="Johannesson H."/>
        </authorList>
    </citation>
    <scope>NUCLEOTIDE SEQUENCE</scope>
    <source>
        <strain evidence="1">PSN293</strain>
    </source>
</reference>
<sequence>MSFRSLGAVVLDEIISAKGKTLVDLPGGLGVFSTLGARIAVSGEGPTKLKSIGMFVLDGGEFPTSPKLRSTLWDWEISLLFRLVQPRSTTICEAQTGGSLGPNLKDRGAGNYGMGFIVIRSVEHGCLVVSESYPLRWFPQFHTDKSKLTDVRGSGSAFLGAFALMLGNGANPTEAAIMGTVAASFAVEQTGLPYRAGFNDNTRETWNRVEVSARVAEYRARLGDA</sequence>
<dbReference type="Gene3D" id="3.40.1190.20">
    <property type="match status" value="1"/>
</dbReference>
<accession>A0AAN7B190</accession>
<name>A0AAN7B190_9PEZI</name>
<proteinExistence type="predicted"/>
<gene>
    <name evidence="1" type="ORF">QBC37DRAFT_460886</name>
</gene>
<evidence type="ECO:0000313" key="2">
    <source>
        <dbReference type="Proteomes" id="UP001301769"/>
    </source>
</evidence>
<dbReference type="SUPFAM" id="SSF53613">
    <property type="entry name" value="Ribokinase-like"/>
    <property type="match status" value="1"/>
</dbReference>
<dbReference type="EMBL" id="MU858493">
    <property type="protein sequence ID" value="KAK4206152.1"/>
    <property type="molecule type" value="Genomic_DNA"/>
</dbReference>
<dbReference type="PANTHER" id="PTHR47098:SF2">
    <property type="entry name" value="PROTEIN MAK32"/>
    <property type="match status" value="1"/>
</dbReference>
<evidence type="ECO:0000313" key="1">
    <source>
        <dbReference type="EMBL" id="KAK4206152.1"/>
    </source>
</evidence>